<proteinExistence type="predicted"/>
<gene>
    <name evidence="1" type="ORF">LTS18_010717</name>
</gene>
<dbReference type="Proteomes" id="UP001186974">
    <property type="component" value="Unassembled WGS sequence"/>
</dbReference>
<name>A0ACC3CZ79_9PEZI</name>
<organism evidence="1 2">
    <name type="scientific">Coniosporium uncinatum</name>
    <dbReference type="NCBI Taxonomy" id="93489"/>
    <lineage>
        <taxon>Eukaryota</taxon>
        <taxon>Fungi</taxon>
        <taxon>Dikarya</taxon>
        <taxon>Ascomycota</taxon>
        <taxon>Pezizomycotina</taxon>
        <taxon>Dothideomycetes</taxon>
        <taxon>Dothideomycetes incertae sedis</taxon>
        <taxon>Coniosporium</taxon>
    </lineage>
</organism>
<reference evidence="1" key="1">
    <citation type="submission" date="2024-09" db="EMBL/GenBank/DDBJ databases">
        <title>Black Yeasts Isolated from many extreme environments.</title>
        <authorList>
            <person name="Coleine C."/>
            <person name="Stajich J.E."/>
            <person name="Selbmann L."/>
        </authorList>
    </citation>
    <scope>NUCLEOTIDE SEQUENCE</scope>
    <source>
        <strain evidence="1">CCFEE 5737</strain>
    </source>
</reference>
<keyword evidence="2" id="KW-1185">Reference proteome</keyword>
<accession>A0ACC3CZ79</accession>
<comment type="caution">
    <text evidence="1">The sequence shown here is derived from an EMBL/GenBank/DDBJ whole genome shotgun (WGS) entry which is preliminary data.</text>
</comment>
<evidence type="ECO:0000313" key="1">
    <source>
        <dbReference type="EMBL" id="KAK3059502.1"/>
    </source>
</evidence>
<evidence type="ECO:0000313" key="2">
    <source>
        <dbReference type="Proteomes" id="UP001186974"/>
    </source>
</evidence>
<dbReference type="EMBL" id="JAWDJW010009349">
    <property type="protein sequence ID" value="KAK3059502.1"/>
    <property type="molecule type" value="Genomic_DNA"/>
</dbReference>
<sequence length="235" mass="25680">LILLNLTLPDLLSLQLVDSHWYQTITESPSLEVNMFYKALGAPDGGAVLHLSSNSSSSSSSDANDANADDAENNRKSFFNLPTTQLQKHPCSPLPLLGSAVLGTCTSYFDKEIPSMATIKGLVFCVRAVDVERLDREFARRGGGGGNRNGNMVWRRAFVTQPPTDEVTVLVCREGVPFVWGRGSVVRVGNVEGVRLGDVVDNVREVLGGGNGEVVVRGKEGKWVRRWERVRKALR</sequence>
<protein>
    <submittedName>
        <fullName evidence="1">Uncharacterized protein</fullName>
    </submittedName>
</protein>
<feature type="non-terminal residue" evidence="1">
    <location>
        <position position="1"/>
    </location>
</feature>